<evidence type="ECO:0000313" key="1">
    <source>
        <dbReference type="EMBL" id="ROO36789.1"/>
    </source>
</evidence>
<dbReference type="EMBL" id="AYKF01000013">
    <property type="protein sequence ID" value="ROO36789.1"/>
    <property type="molecule type" value="Genomic_DNA"/>
</dbReference>
<sequence>MSSVAGVTAVDFNSGCGYAACSGNYALVTGSSGQ</sequence>
<gene>
    <name evidence="1" type="ORF">SAHL_01865</name>
</gene>
<comment type="caution">
    <text evidence="1">The sequence shown here is derived from an EMBL/GenBank/DDBJ whole genome shotgun (WGS) entry which is preliminary data.</text>
</comment>
<proteinExistence type="predicted"/>
<organism evidence="1 2">
    <name type="scientific">Salinisphaera orenii YIM 95161</name>
    <dbReference type="NCBI Taxonomy" id="1051139"/>
    <lineage>
        <taxon>Bacteria</taxon>
        <taxon>Pseudomonadati</taxon>
        <taxon>Pseudomonadota</taxon>
        <taxon>Gammaproteobacteria</taxon>
        <taxon>Salinisphaerales</taxon>
        <taxon>Salinisphaeraceae</taxon>
        <taxon>Salinisphaera</taxon>
    </lineage>
</organism>
<accession>A0A423Q8V0</accession>
<dbReference type="Proteomes" id="UP000285123">
    <property type="component" value="Unassembled WGS sequence"/>
</dbReference>
<dbReference type="AlphaFoldDB" id="A0A423Q8V0"/>
<name>A0A423Q8V0_9GAMM</name>
<reference evidence="1 2" key="1">
    <citation type="submission" date="2013-10" db="EMBL/GenBank/DDBJ databases">
        <title>Salinisphaera halophila YIM 95161 Genome Sequencing.</title>
        <authorList>
            <person name="Lai Q."/>
            <person name="Li C."/>
            <person name="Shao Z."/>
        </authorList>
    </citation>
    <scope>NUCLEOTIDE SEQUENCE [LARGE SCALE GENOMIC DNA]</scope>
    <source>
        <strain evidence="1 2">YIM 95161</strain>
    </source>
</reference>
<evidence type="ECO:0000313" key="2">
    <source>
        <dbReference type="Proteomes" id="UP000285123"/>
    </source>
</evidence>
<protein>
    <submittedName>
        <fullName evidence="1">Uncharacterized protein</fullName>
    </submittedName>
</protein>